<dbReference type="Proteomes" id="UP000245119">
    <property type="component" value="Linkage Group LG7"/>
</dbReference>
<feature type="transmembrane region" description="Helical" evidence="2">
    <location>
        <begin position="133"/>
        <end position="159"/>
    </location>
</feature>
<dbReference type="InterPro" id="IPR036259">
    <property type="entry name" value="MFS_trans_sf"/>
</dbReference>
<feature type="transmembrane region" description="Helical" evidence="2">
    <location>
        <begin position="110"/>
        <end position="127"/>
    </location>
</feature>
<feature type="compositionally biased region" description="Polar residues" evidence="1">
    <location>
        <begin position="11"/>
        <end position="20"/>
    </location>
</feature>
<evidence type="ECO:0000313" key="4">
    <source>
        <dbReference type="Proteomes" id="UP000245119"/>
    </source>
</evidence>
<sequence length="602" mass="66724">MAAPKERSKQPSKGRNNNAKPSFKPRKVRPVLATPPDGGWGWVVVASSFFISVLVDGVCFSMGIFFNPFREYFQATNAETAWVGAALNGTYLTIGPLVSATVNRYGCRPVAMVGCVVASAALFLSTFSPSIYVLIFVYGIMTGIGFGLVYLPAIVMVGYYFERRRALATGIACCGSGIGAFAFAPLCNYLLDLYGWKGATWILSGLVLHGVVFSLFYRPLKHGREDVTDTHNIETKEQSEGLLVEANTYNISQAGKQERQEEIKDTGERNRHEELSFPRLPWRVIPFTLQKSRPHFQTAVGVPTLRKVHSHELISESTPKQHFSRRQLRKTEESPLQRLDIFYGGSLERLPEFKSSGSISIYRQKVTRMEVLPEADDDQKKEPPDSGSDVSDKRSCCRRWFVDPLYQVFDFSLLRSPTFLVYGFSCFLCMAGFFIPFLYLPTVAQGMQIEKAMAAFLISIIGIANTVGRVMVGYFSDKPWVDPLLCNNFALIIGGAATITVPWIKVYGLFAVYAMVFGTSIADWLERLTNAFGLVIMCQGLTSFIGSPIAGALSDATGNYDLSFYVGGSTLVLAGLICIPLRRIANWENSRFVPSDVSIARK</sequence>
<feature type="transmembrane region" description="Helical" evidence="2">
    <location>
        <begin position="484"/>
        <end position="501"/>
    </location>
</feature>
<gene>
    <name evidence="3" type="ORF">C0Q70_12541</name>
</gene>
<evidence type="ECO:0000256" key="2">
    <source>
        <dbReference type="SAM" id="Phobius"/>
    </source>
</evidence>
<feature type="region of interest" description="Disordered" evidence="1">
    <location>
        <begin position="372"/>
        <end position="393"/>
    </location>
</feature>
<dbReference type="Gene3D" id="1.20.1250.20">
    <property type="entry name" value="MFS general substrate transporter like domains"/>
    <property type="match status" value="2"/>
</dbReference>
<accession>A0A2T7P1W3</accession>
<feature type="transmembrane region" description="Helical" evidence="2">
    <location>
        <begin position="532"/>
        <end position="550"/>
    </location>
</feature>
<feature type="transmembrane region" description="Helical" evidence="2">
    <location>
        <begin position="40"/>
        <end position="66"/>
    </location>
</feature>
<dbReference type="SUPFAM" id="SSF103473">
    <property type="entry name" value="MFS general substrate transporter"/>
    <property type="match status" value="1"/>
</dbReference>
<feature type="transmembrane region" description="Helical" evidence="2">
    <location>
        <begin position="166"/>
        <end position="186"/>
    </location>
</feature>
<dbReference type="PANTHER" id="PTHR11360:SF286">
    <property type="entry name" value="GH22266P"/>
    <property type="match status" value="1"/>
</dbReference>
<dbReference type="OrthoDB" id="6509908at2759"/>
<dbReference type="PANTHER" id="PTHR11360">
    <property type="entry name" value="MONOCARBOXYLATE TRANSPORTER"/>
    <property type="match status" value="1"/>
</dbReference>
<proteinExistence type="predicted"/>
<keyword evidence="2" id="KW-0812">Transmembrane</keyword>
<feature type="compositionally biased region" description="Basic and acidic residues" evidence="1">
    <location>
        <begin position="378"/>
        <end position="393"/>
    </location>
</feature>
<dbReference type="AlphaFoldDB" id="A0A2T7P1W3"/>
<keyword evidence="2" id="KW-0472">Membrane</keyword>
<reference evidence="3 4" key="1">
    <citation type="submission" date="2018-04" db="EMBL/GenBank/DDBJ databases">
        <title>The genome of golden apple snail Pomacea canaliculata provides insight into stress tolerance and invasive adaptation.</title>
        <authorList>
            <person name="Liu C."/>
            <person name="Liu B."/>
            <person name="Ren Y."/>
            <person name="Zhang Y."/>
            <person name="Wang H."/>
            <person name="Li S."/>
            <person name="Jiang F."/>
            <person name="Yin L."/>
            <person name="Zhang G."/>
            <person name="Qian W."/>
            <person name="Fan W."/>
        </authorList>
    </citation>
    <scope>NUCLEOTIDE SEQUENCE [LARGE SCALE GENOMIC DNA]</scope>
    <source>
        <strain evidence="3">SZHN2017</strain>
        <tissue evidence="3">Muscle</tissue>
    </source>
</reference>
<dbReference type="InterPro" id="IPR050327">
    <property type="entry name" value="Proton-linked_MCT"/>
</dbReference>
<dbReference type="Pfam" id="PF07690">
    <property type="entry name" value="MFS_1"/>
    <property type="match status" value="1"/>
</dbReference>
<comment type="caution">
    <text evidence="3">The sequence shown here is derived from an EMBL/GenBank/DDBJ whole genome shotgun (WGS) entry which is preliminary data.</text>
</comment>
<keyword evidence="2" id="KW-1133">Transmembrane helix</keyword>
<dbReference type="InterPro" id="IPR011701">
    <property type="entry name" value="MFS"/>
</dbReference>
<organism evidence="3 4">
    <name type="scientific">Pomacea canaliculata</name>
    <name type="common">Golden apple snail</name>
    <dbReference type="NCBI Taxonomy" id="400727"/>
    <lineage>
        <taxon>Eukaryota</taxon>
        <taxon>Metazoa</taxon>
        <taxon>Spiralia</taxon>
        <taxon>Lophotrochozoa</taxon>
        <taxon>Mollusca</taxon>
        <taxon>Gastropoda</taxon>
        <taxon>Caenogastropoda</taxon>
        <taxon>Architaenioglossa</taxon>
        <taxon>Ampullarioidea</taxon>
        <taxon>Ampullariidae</taxon>
        <taxon>Pomacea</taxon>
    </lineage>
</organism>
<evidence type="ECO:0000256" key="1">
    <source>
        <dbReference type="SAM" id="MobiDB-lite"/>
    </source>
</evidence>
<feature type="region of interest" description="Disordered" evidence="1">
    <location>
        <begin position="1"/>
        <end position="30"/>
    </location>
</feature>
<evidence type="ECO:0008006" key="5">
    <source>
        <dbReference type="Google" id="ProtNLM"/>
    </source>
</evidence>
<dbReference type="CDD" id="cd17352">
    <property type="entry name" value="MFS_MCT_SLC16"/>
    <property type="match status" value="1"/>
</dbReference>
<dbReference type="EMBL" id="PZQS01000007">
    <property type="protein sequence ID" value="PVD27383.1"/>
    <property type="molecule type" value="Genomic_DNA"/>
</dbReference>
<evidence type="ECO:0000313" key="3">
    <source>
        <dbReference type="EMBL" id="PVD27383.1"/>
    </source>
</evidence>
<dbReference type="GO" id="GO:0008028">
    <property type="term" value="F:monocarboxylic acid transmembrane transporter activity"/>
    <property type="evidence" value="ECO:0007669"/>
    <property type="project" value="TreeGrafter"/>
</dbReference>
<feature type="transmembrane region" description="Helical" evidence="2">
    <location>
        <begin position="562"/>
        <end position="581"/>
    </location>
</feature>
<feature type="transmembrane region" description="Helical" evidence="2">
    <location>
        <begin position="452"/>
        <end position="472"/>
    </location>
</feature>
<feature type="transmembrane region" description="Helical" evidence="2">
    <location>
        <begin position="419"/>
        <end position="440"/>
    </location>
</feature>
<protein>
    <recommendedName>
        <fullName evidence="5">Major facilitator superfamily (MFS) profile domain-containing protein</fullName>
    </recommendedName>
</protein>
<keyword evidence="4" id="KW-1185">Reference proteome</keyword>
<name>A0A2T7P1W3_POMCA</name>